<comment type="caution">
    <text evidence="2">The sequence shown here is derived from an EMBL/GenBank/DDBJ whole genome shotgun (WGS) entry which is preliminary data.</text>
</comment>
<evidence type="ECO:0000313" key="2">
    <source>
        <dbReference type="EMBL" id="MDQ0382644.1"/>
    </source>
</evidence>
<dbReference type="Proteomes" id="UP001229651">
    <property type="component" value="Unassembled WGS sequence"/>
</dbReference>
<sequence length="54" mass="5995">MYTPKLAYTGAAGFTIAGIHFGLEWMVAIAVALIVLGIVLYRFGSRRRHRVDSK</sequence>
<evidence type="ECO:0000256" key="1">
    <source>
        <dbReference type="SAM" id="Phobius"/>
    </source>
</evidence>
<accession>A0ABU0F5N4</accession>
<feature type="transmembrane region" description="Helical" evidence="1">
    <location>
        <begin position="25"/>
        <end position="44"/>
    </location>
</feature>
<reference evidence="2 3" key="1">
    <citation type="submission" date="2023-07" db="EMBL/GenBank/DDBJ databases">
        <title>Sequencing the genomes of 1000 actinobacteria strains.</title>
        <authorList>
            <person name="Klenk H.-P."/>
        </authorList>
    </citation>
    <scope>NUCLEOTIDE SEQUENCE [LARGE SCALE GENOMIC DNA]</scope>
    <source>
        <strain evidence="2 3">DSM 45805</strain>
    </source>
</reference>
<keyword evidence="1" id="KW-0472">Membrane</keyword>
<keyword evidence="1" id="KW-1133">Transmembrane helix</keyword>
<proteinExistence type="predicted"/>
<dbReference type="RefSeq" id="WP_306997998.1">
    <property type="nucleotide sequence ID" value="NZ_JAUSUT010000001.1"/>
</dbReference>
<gene>
    <name evidence="2" type="ORF">FB470_006638</name>
</gene>
<dbReference type="EMBL" id="JAUSUT010000001">
    <property type="protein sequence ID" value="MDQ0382644.1"/>
    <property type="molecule type" value="Genomic_DNA"/>
</dbReference>
<evidence type="ECO:0008006" key="4">
    <source>
        <dbReference type="Google" id="ProtNLM"/>
    </source>
</evidence>
<name>A0ABU0F5N4_9PSEU</name>
<evidence type="ECO:0000313" key="3">
    <source>
        <dbReference type="Proteomes" id="UP001229651"/>
    </source>
</evidence>
<organism evidence="2 3">
    <name type="scientific">Amycolatopsis thermophila</name>
    <dbReference type="NCBI Taxonomy" id="206084"/>
    <lineage>
        <taxon>Bacteria</taxon>
        <taxon>Bacillati</taxon>
        <taxon>Actinomycetota</taxon>
        <taxon>Actinomycetes</taxon>
        <taxon>Pseudonocardiales</taxon>
        <taxon>Pseudonocardiaceae</taxon>
        <taxon>Amycolatopsis</taxon>
    </lineage>
</organism>
<keyword evidence="1" id="KW-0812">Transmembrane</keyword>
<keyword evidence="3" id="KW-1185">Reference proteome</keyword>
<protein>
    <recommendedName>
        <fullName evidence="4">LPXTG-motif cell wall anchor domain-containing protein</fullName>
    </recommendedName>
</protein>